<comment type="caution">
    <text evidence="3">The sequence shown here is derived from an EMBL/GenBank/DDBJ whole genome shotgun (WGS) entry which is preliminary data.</text>
</comment>
<evidence type="ECO:0000259" key="2">
    <source>
        <dbReference type="SMART" id="SM00398"/>
    </source>
</evidence>
<dbReference type="GO" id="GO:0003677">
    <property type="term" value="F:DNA binding"/>
    <property type="evidence" value="ECO:0007669"/>
    <property type="project" value="TreeGrafter"/>
</dbReference>
<name>A0AAW2CGZ7_9ROSI</name>
<accession>A0AAW2CGZ7</accession>
<feature type="region of interest" description="Disordered" evidence="1">
    <location>
        <begin position="250"/>
        <end position="280"/>
    </location>
</feature>
<organism evidence="3 4">
    <name type="scientific">Lithocarpus litseifolius</name>
    <dbReference type="NCBI Taxonomy" id="425828"/>
    <lineage>
        <taxon>Eukaryota</taxon>
        <taxon>Viridiplantae</taxon>
        <taxon>Streptophyta</taxon>
        <taxon>Embryophyta</taxon>
        <taxon>Tracheophyta</taxon>
        <taxon>Spermatophyta</taxon>
        <taxon>Magnoliopsida</taxon>
        <taxon>eudicotyledons</taxon>
        <taxon>Gunneridae</taxon>
        <taxon>Pentapetalae</taxon>
        <taxon>rosids</taxon>
        <taxon>fabids</taxon>
        <taxon>Fagales</taxon>
        <taxon>Fagaceae</taxon>
        <taxon>Lithocarpus</taxon>
    </lineage>
</organism>
<protein>
    <recommendedName>
        <fullName evidence="2">HMG box domain-containing protein</fullName>
    </recommendedName>
</protein>
<feature type="compositionally biased region" description="Basic and acidic residues" evidence="1">
    <location>
        <begin position="22"/>
        <end position="42"/>
    </location>
</feature>
<feature type="region of interest" description="Disordered" evidence="1">
    <location>
        <begin position="125"/>
        <end position="150"/>
    </location>
</feature>
<dbReference type="Proteomes" id="UP001459277">
    <property type="component" value="Unassembled WGS sequence"/>
</dbReference>
<dbReference type="InterPro" id="IPR036910">
    <property type="entry name" value="HMG_box_dom_sf"/>
</dbReference>
<gene>
    <name evidence="3" type="ORF">SO802_021318</name>
</gene>
<dbReference type="GO" id="GO:0005634">
    <property type="term" value="C:nucleus"/>
    <property type="evidence" value="ECO:0007669"/>
    <property type="project" value="TreeGrafter"/>
</dbReference>
<proteinExistence type="predicted"/>
<dbReference type="Gene3D" id="1.10.30.10">
    <property type="entry name" value="High mobility group box domain"/>
    <property type="match status" value="1"/>
</dbReference>
<dbReference type="GO" id="GO:0010197">
    <property type="term" value="P:polar nucleus fusion"/>
    <property type="evidence" value="ECO:0007669"/>
    <property type="project" value="TreeGrafter"/>
</dbReference>
<dbReference type="SMART" id="SM00398">
    <property type="entry name" value="HMG"/>
    <property type="match status" value="1"/>
</dbReference>
<sequence length="280" mass="31348">MAMVTATADSTSYRERDVLVPRLEEKHEDAPEKKQVKKTIEEKQEEEDVPYRKKIGLPLDDELFSDDDDDNDDLQCFLGEASKMTHAELALYCQQVDESGTNMSVAIWNSYELSLGILKVRNPRIRKKSSSTEPKAKKAKTDKKSKDPNALKRPQTTFFLFMDDFRKTYKEENPDSKCGKEEKKPYMDKAAELKAEYGKAKLVANNAEEDEDGCGSSLKKRCLVLLTRVRMATNGKLLAAAKAKAALHGHAVKARARSQCQGSPHGHAAKAKARRQGQGP</sequence>
<evidence type="ECO:0000256" key="1">
    <source>
        <dbReference type="SAM" id="MobiDB-lite"/>
    </source>
</evidence>
<feature type="domain" description="HMG box" evidence="2">
    <location>
        <begin position="150"/>
        <end position="206"/>
    </location>
</feature>
<dbReference type="PANTHER" id="PTHR47658">
    <property type="entry name" value="HIGH MOBILITY GROUP B PROTEIN 12-RELATED"/>
    <property type="match status" value="1"/>
</dbReference>
<reference evidence="3 4" key="1">
    <citation type="submission" date="2024-01" db="EMBL/GenBank/DDBJ databases">
        <title>A telomere-to-telomere, gap-free genome of sweet tea (Lithocarpus litseifolius).</title>
        <authorList>
            <person name="Zhou J."/>
        </authorList>
    </citation>
    <scope>NUCLEOTIDE SEQUENCE [LARGE SCALE GENOMIC DNA]</scope>
    <source>
        <strain evidence="3">Zhou-2022a</strain>
        <tissue evidence="3">Leaf</tissue>
    </source>
</reference>
<dbReference type="SUPFAM" id="SSF47095">
    <property type="entry name" value="HMG-box"/>
    <property type="match status" value="1"/>
</dbReference>
<dbReference type="InterPro" id="IPR009071">
    <property type="entry name" value="HMG_box_dom"/>
</dbReference>
<evidence type="ECO:0000313" key="4">
    <source>
        <dbReference type="Proteomes" id="UP001459277"/>
    </source>
</evidence>
<dbReference type="EMBL" id="JAZDWU010000007">
    <property type="protein sequence ID" value="KAK9996632.1"/>
    <property type="molecule type" value="Genomic_DNA"/>
</dbReference>
<feature type="region of interest" description="Disordered" evidence="1">
    <location>
        <begin position="22"/>
        <end position="52"/>
    </location>
</feature>
<keyword evidence="4" id="KW-1185">Reference proteome</keyword>
<dbReference type="PANTHER" id="PTHR47658:SF1">
    <property type="entry name" value="MEIOSIS INITIATOR PROTEIN"/>
    <property type="match status" value="1"/>
</dbReference>
<feature type="compositionally biased region" description="Basic residues" evidence="1">
    <location>
        <begin position="267"/>
        <end position="280"/>
    </location>
</feature>
<evidence type="ECO:0000313" key="3">
    <source>
        <dbReference type="EMBL" id="KAK9996632.1"/>
    </source>
</evidence>
<dbReference type="AlphaFoldDB" id="A0AAW2CGZ7"/>